<reference evidence="1" key="1">
    <citation type="submission" date="2014-11" db="EMBL/GenBank/DDBJ databases">
        <authorList>
            <person name="Amaro Gonzalez C."/>
        </authorList>
    </citation>
    <scope>NUCLEOTIDE SEQUENCE</scope>
</reference>
<dbReference type="EMBL" id="GBXM01008573">
    <property type="protein sequence ID" value="JAI00005.1"/>
    <property type="molecule type" value="Transcribed_RNA"/>
</dbReference>
<sequence length="43" mass="4872">MVNPEICNFTFTERKSSCLFRDGVGAISATRFCKSSLLWPTWA</sequence>
<accession>A0A0E9XBJ3</accession>
<evidence type="ECO:0000313" key="1">
    <source>
        <dbReference type="EMBL" id="JAI00005.1"/>
    </source>
</evidence>
<dbReference type="AlphaFoldDB" id="A0A0E9XBJ3"/>
<proteinExistence type="predicted"/>
<organism evidence="1">
    <name type="scientific">Anguilla anguilla</name>
    <name type="common">European freshwater eel</name>
    <name type="synonym">Muraena anguilla</name>
    <dbReference type="NCBI Taxonomy" id="7936"/>
    <lineage>
        <taxon>Eukaryota</taxon>
        <taxon>Metazoa</taxon>
        <taxon>Chordata</taxon>
        <taxon>Craniata</taxon>
        <taxon>Vertebrata</taxon>
        <taxon>Euteleostomi</taxon>
        <taxon>Actinopterygii</taxon>
        <taxon>Neopterygii</taxon>
        <taxon>Teleostei</taxon>
        <taxon>Anguilliformes</taxon>
        <taxon>Anguillidae</taxon>
        <taxon>Anguilla</taxon>
    </lineage>
</organism>
<protein>
    <submittedName>
        <fullName evidence="1">Uncharacterized protein</fullName>
    </submittedName>
</protein>
<reference evidence="1" key="2">
    <citation type="journal article" date="2015" name="Fish Shellfish Immunol.">
        <title>Early steps in the European eel (Anguilla anguilla)-Vibrio vulnificus interaction in the gills: Role of the RtxA13 toxin.</title>
        <authorList>
            <person name="Callol A."/>
            <person name="Pajuelo D."/>
            <person name="Ebbesson L."/>
            <person name="Teles M."/>
            <person name="MacKenzie S."/>
            <person name="Amaro C."/>
        </authorList>
    </citation>
    <scope>NUCLEOTIDE SEQUENCE</scope>
</reference>
<name>A0A0E9XBJ3_ANGAN</name>